<protein>
    <submittedName>
        <fullName evidence="1">Uncharacterized protein</fullName>
    </submittedName>
</protein>
<comment type="caution">
    <text evidence="1">The sequence shown here is derived from an EMBL/GenBank/DDBJ whole genome shotgun (WGS) entry which is preliminary data.</text>
</comment>
<gene>
    <name evidence="1" type="ORF">LCGC14_1450460</name>
</gene>
<dbReference type="AlphaFoldDB" id="A0A0F9LYN2"/>
<organism evidence="1">
    <name type="scientific">marine sediment metagenome</name>
    <dbReference type="NCBI Taxonomy" id="412755"/>
    <lineage>
        <taxon>unclassified sequences</taxon>
        <taxon>metagenomes</taxon>
        <taxon>ecological metagenomes</taxon>
    </lineage>
</organism>
<dbReference type="EMBL" id="LAZR01009984">
    <property type="protein sequence ID" value="KKM69475.1"/>
    <property type="molecule type" value="Genomic_DNA"/>
</dbReference>
<proteinExistence type="predicted"/>
<name>A0A0F9LYN2_9ZZZZ</name>
<evidence type="ECO:0000313" key="1">
    <source>
        <dbReference type="EMBL" id="KKM69475.1"/>
    </source>
</evidence>
<reference evidence="1" key="1">
    <citation type="journal article" date="2015" name="Nature">
        <title>Complex archaea that bridge the gap between prokaryotes and eukaryotes.</title>
        <authorList>
            <person name="Spang A."/>
            <person name="Saw J.H."/>
            <person name="Jorgensen S.L."/>
            <person name="Zaremba-Niedzwiedzka K."/>
            <person name="Martijn J."/>
            <person name="Lind A.E."/>
            <person name="van Eijk R."/>
            <person name="Schleper C."/>
            <person name="Guy L."/>
            <person name="Ettema T.J."/>
        </authorList>
    </citation>
    <scope>NUCLEOTIDE SEQUENCE</scope>
</reference>
<sequence>MNRAYTFGLLALVALVALMLTALVAGSAQAGSEIRQEVELELMPSKAMPGATGEAELELRIDDEGAIDFQARARAEGLMEGGKFALYVDGVLVDKDEAEGGGVDFDEDPEVTFTTLSGLMVTITDSTGEVVLHAHIP</sequence>
<accession>A0A0F9LYN2</accession>